<evidence type="ECO:0000256" key="12">
    <source>
        <dbReference type="ARBA" id="ARBA00025198"/>
    </source>
</evidence>
<dbReference type="InterPro" id="IPR028987">
    <property type="entry name" value="ATP_synth_B-like_membr_sf"/>
</dbReference>
<feature type="coiled-coil region" evidence="16">
    <location>
        <begin position="58"/>
        <end position="129"/>
    </location>
</feature>
<dbReference type="GO" id="GO:0005886">
    <property type="term" value="C:plasma membrane"/>
    <property type="evidence" value="ECO:0007669"/>
    <property type="project" value="UniProtKB-SubCell"/>
</dbReference>
<comment type="caution">
    <text evidence="17">The sequence shown here is derived from an EMBL/GenBank/DDBJ whole genome shotgun (WGS) entry which is preliminary data.</text>
</comment>
<evidence type="ECO:0000256" key="3">
    <source>
        <dbReference type="ARBA" id="ARBA00022448"/>
    </source>
</evidence>
<comment type="subcellular location">
    <subcellularLocation>
        <location evidence="1 14">Cell membrane</location>
        <topology evidence="1 14">Single-pass membrane protein</topology>
    </subcellularLocation>
</comment>
<evidence type="ECO:0000313" key="18">
    <source>
        <dbReference type="Proteomes" id="UP000004816"/>
    </source>
</evidence>
<dbReference type="eggNOG" id="COG0711">
    <property type="taxonomic scope" value="Bacteria"/>
</dbReference>
<dbReference type="STRING" id="679197.HMPREF9336_00364"/>
<protein>
    <recommendedName>
        <fullName evidence="14">ATP synthase subunit b</fullName>
    </recommendedName>
    <alternativeName>
        <fullName evidence="14">ATP synthase F(0) sector subunit b</fullName>
    </alternativeName>
    <alternativeName>
        <fullName evidence="14">ATPase subunit I</fullName>
    </alternativeName>
    <alternativeName>
        <fullName evidence="14">F-type ATPase subunit b</fullName>
        <shortName evidence="14">F-ATPase subunit b</shortName>
    </alternativeName>
</protein>
<evidence type="ECO:0000256" key="13">
    <source>
        <dbReference type="ARBA" id="ARBA00025830"/>
    </source>
</evidence>
<dbReference type="NCBIfam" id="TIGR01144">
    <property type="entry name" value="ATP_synt_b"/>
    <property type="match status" value="1"/>
</dbReference>
<keyword evidence="5 14" id="KW-0138">CF(0)</keyword>
<evidence type="ECO:0000256" key="8">
    <source>
        <dbReference type="ARBA" id="ARBA00022989"/>
    </source>
</evidence>
<keyword evidence="4 14" id="KW-1003">Cell membrane</keyword>
<comment type="function">
    <text evidence="12 14">F(1)F(0) ATP synthase produces ATP from ADP in the presence of a proton or sodium gradient. F-type ATPases consist of two structural domains, F(1) containing the extramembraneous catalytic core and F(0) containing the membrane proton channel, linked together by a central stalk and a peripheral stalk. During catalysis, ATP synthesis in the catalytic domain of F(1) is coupled via a rotary mechanism of the central stalk subunits to proton translocation.</text>
</comment>
<evidence type="ECO:0000256" key="9">
    <source>
        <dbReference type="ARBA" id="ARBA00023065"/>
    </source>
</evidence>
<keyword evidence="6 14" id="KW-0812">Transmembrane</keyword>
<dbReference type="InterPro" id="IPR050059">
    <property type="entry name" value="ATP_synthase_B_chain"/>
</dbReference>
<accession>E5XLJ5</accession>
<dbReference type="InterPro" id="IPR002146">
    <property type="entry name" value="ATP_synth_b/b'su_bac/chlpt"/>
</dbReference>
<evidence type="ECO:0000256" key="2">
    <source>
        <dbReference type="ARBA" id="ARBA00005513"/>
    </source>
</evidence>
<evidence type="ECO:0000256" key="14">
    <source>
        <dbReference type="HAMAP-Rule" id="MF_01398"/>
    </source>
</evidence>
<dbReference type="Pfam" id="PF00430">
    <property type="entry name" value="ATP-synt_B"/>
    <property type="match status" value="1"/>
</dbReference>
<evidence type="ECO:0000256" key="7">
    <source>
        <dbReference type="ARBA" id="ARBA00022781"/>
    </source>
</evidence>
<dbReference type="HOGENOM" id="CLU_079215_5_2_11"/>
<dbReference type="PANTHER" id="PTHR33445">
    <property type="entry name" value="ATP SYNTHASE SUBUNIT B', CHLOROPLASTIC"/>
    <property type="match status" value="1"/>
</dbReference>
<keyword evidence="10 14" id="KW-0472">Membrane</keyword>
<dbReference type="SUPFAM" id="SSF81573">
    <property type="entry name" value="F1F0 ATP synthase subunit B, membrane domain"/>
    <property type="match status" value="1"/>
</dbReference>
<dbReference type="GO" id="GO:0046961">
    <property type="term" value="F:proton-transporting ATPase activity, rotational mechanism"/>
    <property type="evidence" value="ECO:0007669"/>
    <property type="project" value="TreeGrafter"/>
</dbReference>
<gene>
    <name evidence="14" type="primary">atpF</name>
    <name evidence="17" type="ORF">HMPREF9336_00364</name>
</gene>
<keyword evidence="16" id="KW-0175">Coiled coil</keyword>
<feature type="transmembrane region" description="Helical" evidence="14">
    <location>
        <begin position="25"/>
        <end position="44"/>
    </location>
</feature>
<keyword evidence="3 14" id="KW-0813">Transport</keyword>
<evidence type="ECO:0000256" key="15">
    <source>
        <dbReference type="RuleBase" id="RU003848"/>
    </source>
</evidence>
<dbReference type="Proteomes" id="UP000004816">
    <property type="component" value="Unassembled WGS sequence"/>
</dbReference>
<dbReference type="RefSeq" id="WP_007467275.1">
    <property type="nucleotide sequence ID" value="NZ_KI391954.1"/>
</dbReference>
<evidence type="ECO:0000313" key="17">
    <source>
        <dbReference type="EMBL" id="EFV14768.1"/>
    </source>
</evidence>
<proteinExistence type="inferred from homology"/>
<keyword evidence="18" id="KW-1185">Reference proteome</keyword>
<dbReference type="CDD" id="cd06503">
    <property type="entry name" value="ATP-synt_Fo_b"/>
    <property type="match status" value="1"/>
</dbReference>
<dbReference type="InterPro" id="IPR005864">
    <property type="entry name" value="ATP_synth_F0_bsu_bac"/>
</dbReference>
<dbReference type="PANTHER" id="PTHR33445:SF1">
    <property type="entry name" value="ATP SYNTHASE SUBUNIT B"/>
    <property type="match status" value="1"/>
</dbReference>
<evidence type="ECO:0000256" key="10">
    <source>
        <dbReference type="ARBA" id="ARBA00023136"/>
    </source>
</evidence>
<sequence length="174" mass="18528">MTQMTASVLAEGEKKSNFLIPDGTFLVELVIFLIVLAIIWKFVVPPIQSVLQDREARVAKTNEDNQKAAQALQNAERKYSEELAGARTEATAIREQARAEGQKVLAAARAEAQAEADQAQAQAEGELRAQADRIGSELKSSVGPLSEELAGKVLSAGAGQARADGLAHDFAGRS</sequence>
<name>E5XLJ5_SEGRC</name>
<dbReference type="AlphaFoldDB" id="E5XLJ5"/>
<evidence type="ECO:0000256" key="6">
    <source>
        <dbReference type="ARBA" id="ARBA00022692"/>
    </source>
</evidence>
<dbReference type="HAMAP" id="MF_01398">
    <property type="entry name" value="ATP_synth_b_bprime"/>
    <property type="match status" value="1"/>
</dbReference>
<evidence type="ECO:0000256" key="5">
    <source>
        <dbReference type="ARBA" id="ARBA00022547"/>
    </source>
</evidence>
<keyword evidence="8 14" id="KW-1133">Transmembrane helix</keyword>
<reference evidence="17 18" key="1">
    <citation type="journal article" date="2011" name="Stand. Genomic Sci.">
        <title>High quality draft genome sequence of Segniliparus rugosus CDC 945(T)= (ATCC BAA-974(T)).</title>
        <authorList>
            <person name="Earl A.M."/>
            <person name="Desjardins C.A."/>
            <person name="Fitzgerald M.G."/>
            <person name="Arachchi H.M."/>
            <person name="Zeng Q."/>
            <person name="Mehta T."/>
            <person name="Griggs A."/>
            <person name="Birren B.W."/>
            <person name="Toney N.C."/>
            <person name="Carr J."/>
            <person name="Posey J."/>
            <person name="Butler W.R."/>
        </authorList>
    </citation>
    <scope>NUCLEOTIDE SEQUENCE [LARGE SCALE GENOMIC DNA]</scope>
    <source>
        <strain evidence="18">ATCC BAA-974 / DSM 45345 / CCUG 50838 / CIP 108380 / JCM 13579 / CDC 945</strain>
    </source>
</reference>
<dbReference type="GO" id="GO:0046933">
    <property type="term" value="F:proton-transporting ATP synthase activity, rotational mechanism"/>
    <property type="evidence" value="ECO:0007669"/>
    <property type="project" value="UniProtKB-UniRule"/>
</dbReference>
<comment type="similarity">
    <text evidence="2 14 15">Belongs to the ATPase B chain family.</text>
</comment>
<dbReference type="OrthoDB" id="5242917at2"/>
<keyword evidence="7 14" id="KW-0375">Hydrogen ion transport</keyword>
<evidence type="ECO:0000256" key="1">
    <source>
        <dbReference type="ARBA" id="ARBA00004162"/>
    </source>
</evidence>
<comment type="subunit">
    <text evidence="13 14">F-type ATPases have 2 components, F(1) - the catalytic core - and F(0) - the membrane proton channel. F(1) has five subunits: alpha(3), beta(3), gamma(1), delta(1), epsilon(1). F(0) has three main subunits: a(1), b(2) and c(10-14). The alpha and beta chains form an alternating ring which encloses part of the gamma chain. F(1) is attached to F(0) by a central stalk formed by the gamma and epsilon chains, while a peripheral stalk is formed by the delta and b chains.</text>
</comment>
<keyword evidence="11 14" id="KW-0066">ATP synthesis</keyword>
<dbReference type="GO" id="GO:0045259">
    <property type="term" value="C:proton-transporting ATP synthase complex"/>
    <property type="evidence" value="ECO:0007669"/>
    <property type="project" value="UniProtKB-KW"/>
</dbReference>
<dbReference type="EMBL" id="ACZI02000003">
    <property type="protein sequence ID" value="EFV14768.1"/>
    <property type="molecule type" value="Genomic_DNA"/>
</dbReference>
<evidence type="ECO:0000256" key="11">
    <source>
        <dbReference type="ARBA" id="ARBA00023310"/>
    </source>
</evidence>
<keyword evidence="9 14" id="KW-0406">Ion transport</keyword>
<evidence type="ECO:0000256" key="4">
    <source>
        <dbReference type="ARBA" id="ARBA00022475"/>
    </source>
</evidence>
<organism evidence="17 18">
    <name type="scientific">Segniliparus rugosus (strain ATCC BAA-974 / DSM 45345 / CCUG 50838 / CIP 108380 / JCM 13579 / CDC 945)</name>
    <dbReference type="NCBI Taxonomy" id="679197"/>
    <lineage>
        <taxon>Bacteria</taxon>
        <taxon>Bacillati</taxon>
        <taxon>Actinomycetota</taxon>
        <taxon>Actinomycetes</taxon>
        <taxon>Mycobacteriales</taxon>
        <taxon>Segniliparaceae</taxon>
        <taxon>Segniliparus</taxon>
    </lineage>
</organism>
<dbReference type="NCBIfam" id="NF004412">
    <property type="entry name" value="PRK05759.1-3"/>
    <property type="match status" value="1"/>
</dbReference>
<comment type="function">
    <text evidence="14">Component of the F(0) channel, it forms part of the peripheral stalk, linking F(1) to F(0).</text>
</comment>
<evidence type="ECO:0000256" key="16">
    <source>
        <dbReference type="SAM" id="Coils"/>
    </source>
</evidence>